<name>A0ABQ6HVW5_9MICO</name>
<dbReference type="EMBL" id="BSUJ01000001">
    <property type="protein sequence ID" value="GMA21839.1"/>
    <property type="molecule type" value="Genomic_DNA"/>
</dbReference>
<dbReference type="Proteomes" id="UP001157109">
    <property type="component" value="Unassembled WGS sequence"/>
</dbReference>
<accession>A0ABQ6HVW5</accession>
<reference evidence="3" key="1">
    <citation type="journal article" date="2019" name="Int. J. Syst. Evol. Microbiol.">
        <title>The Global Catalogue of Microorganisms (GCM) 10K type strain sequencing project: providing services to taxonomists for standard genome sequencing and annotation.</title>
        <authorList>
            <consortium name="The Broad Institute Genomics Platform"/>
            <consortium name="The Broad Institute Genome Sequencing Center for Infectious Disease"/>
            <person name="Wu L."/>
            <person name="Ma J."/>
        </authorList>
    </citation>
    <scope>NUCLEOTIDE SEQUENCE [LARGE SCALE GENOMIC DNA]</scope>
    <source>
        <strain evidence="3">NBRC 105830</strain>
    </source>
</reference>
<sequence length="65" mass="6626">MIAAASRRDRADEADEADESTGCGADGVTGGPSSVDVALLTGRPPILPDRLTGPGRPGRIEINSH</sequence>
<keyword evidence="3" id="KW-1185">Reference proteome</keyword>
<protein>
    <submittedName>
        <fullName evidence="2">Uncharacterized protein</fullName>
    </submittedName>
</protein>
<feature type="region of interest" description="Disordered" evidence="1">
    <location>
        <begin position="1"/>
        <end position="65"/>
    </location>
</feature>
<evidence type="ECO:0000313" key="2">
    <source>
        <dbReference type="EMBL" id="GMA21839.1"/>
    </source>
</evidence>
<feature type="compositionally biased region" description="Basic and acidic residues" evidence="1">
    <location>
        <begin position="1"/>
        <end position="11"/>
    </location>
</feature>
<organism evidence="2 3">
    <name type="scientific">Arsenicicoccus piscis</name>
    <dbReference type="NCBI Taxonomy" id="673954"/>
    <lineage>
        <taxon>Bacteria</taxon>
        <taxon>Bacillati</taxon>
        <taxon>Actinomycetota</taxon>
        <taxon>Actinomycetes</taxon>
        <taxon>Micrococcales</taxon>
        <taxon>Intrasporangiaceae</taxon>
        <taxon>Arsenicicoccus</taxon>
    </lineage>
</organism>
<gene>
    <name evidence="2" type="ORF">GCM10025862_38600</name>
</gene>
<evidence type="ECO:0000313" key="3">
    <source>
        <dbReference type="Proteomes" id="UP001157109"/>
    </source>
</evidence>
<evidence type="ECO:0000256" key="1">
    <source>
        <dbReference type="SAM" id="MobiDB-lite"/>
    </source>
</evidence>
<proteinExistence type="predicted"/>
<comment type="caution">
    <text evidence="2">The sequence shown here is derived from an EMBL/GenBank/DDBJ whole genome shotgun (WGS) entry which is preliminary data.</text>
</comment>